<evidence type="ECO:0000256" key="3">
    <source>
        <dbReference type="ARBA" id="ARBA00012053"/>
    </source>
</evidence>
<evidence type="ECO:0000256" key="12">
    <source>
        <dbReference type="PIRSR" id="PIRSR001415-5"/>
    </source>
</evidence>
<feature type="active site" description="Schiff-base intermediate with substrate" evidence="9">
    <location>
        <position position="195"/>
    </location>
</feature>
<comment type="similarity">
    <text evidence="2 14">Belongs to the ALAD family.</text>
</comment>
<dbReference type="GO" id="GO:0006782">
    <property type="term" value="P:protoporphyrinogen IX biosynthetic process"/>
    <property type="evidence" value="ECO:0007669"/>
    <property type="project" value="UniProtKB-UniPathway"/>
</dbReference>
<protein>
    <recommendedName>
        <fullName evidence="4 13">Delta-aminolevulinic acid dehydratase</fullName>
        <ecNumber evidence="3 13">4.2.1.24</ecNumber>
    </recommendedName>
</protein>
<dbReference type="FunFam" id="3.20.20.70:FF:000019">
    <property type="entry name" value="Delta-aminolevulinic acid dehydratase"/>
    <property type="match status" value="1"/>
</dbReference>
<evidence type="ECO:0000256" key="13">
    <source>
        <dbReference type="RuleBase" id="RU000515"/>
    </source>
</evidence>
<dbReference type="NCBIfam" id="NF006762">
    <property type="entry name" value="PRK09283.1"/>
    <property type="match status" value="1"/>
</dbReference>
<dbReference type="STRING" id="379066.GAU_2593"/>
<reference evidence="16" key="1">
    <citation type="submission" date="2006-03" db="EMBL/GenBank/DDBJ databases">
        <title>Complete genome sequence of Gemmatimonas aurantiaca T-27 that represents a novel phylum Gemmatimonadetes.</title>
        <authorList>
            <person name="Takasaki K."/>
            <person name="Ichikawa N."/>
            <person name="Miura H."/>
            <person name="Matsushita S."/>
            <person name="Watanabe Y."/>
            <person name="Oguchi A."/>
            <person name="Ankai A."/>
            <person name="Yashiro I."/>
            <person name="Takahashi M."/>
            <person name="Terui Y."/>
            <person name="Fukui S."/>
            <person name="Yokoyama H."/>
            <person name="Tanikawa S."/>
            <person name="Hanada S."/>
            <person name="Kamagata Y."/>
            <person name="Fujita N."/>
        </authorList>
    </citation>
    <scope>NUCLEOTIDE SEQUENCE [LARGE SCALE GENOMIC DNA]</scope>
    <source>
        <strain evidence="16">T-27 / DSM 14586 / JCM 11422 / NBRC 100505</strain>
    </source>
</reference>
<keyword evidence="16" id="KW-1185">Reference proteome</keyword>
<dbReference type="EMBL" id="AP009153">
    <property type="protein sequence ID" value="BAH39635.1"/>
    <property type="molecule type" value="Genomic_DNA"/>
</dbReference>
<dbReference type="GO" id="GO:0008270">
    <property type="term" value="F:zinc ion binding"/>
    <property type="evidence" value="ECO:0007669"/>
    <property type="project" value="TreeGrafter"/>
</dbReference>
<evidence type="ECO:0000313" key="15">
    <source>
        <dbReference type="EMBL" id="BAH39635.1"/>
    </source>
</evidence>
<feature type="binding site" evidence="10">
    <location>
        <position position="217"/>
    </location>
    <ligand>
        <name>5-aminolevulinate</name>
        <dbReference type="ChEBI" id="CHEBI:356416"/>
        <label>1</label>
    </ligand>
</feature>
<dbReference type="Gene3D" id="3.20.20.70">
    <property type="entry name" value="Aldolase class I"/>
    <property type="match status" value="1"/>
</dbReference>
<evidence type="ECO:0000313" key="16">
    <source>
        <dbReference type="Proteomes" id="UP000002209"/>
    </source>
</evidence>
<comment type="subunit">
    <text evidence="13">Homooctamer.</text>
</comment>
<sequence>MMSAVRMRRLRGSEAMRRLVRETRLHPSQFIWPLFVRSGTGVRTPIGSMPGVSQTSVDELLRDAERAMTAGLGGILLFGIPDTKDAVGSSAWDPHGPVPEAVRAVKREFPDLLVITDVCMCEYTDHGHCGLLTPSGDVDNDATLALLAKEALAHAEAGADIVAPSDMMDHRVAYLRQALDGAGYTHLPIMSYAAKYASAFYGPFREAAESTPAFGDRRSYQMDSANGREALREVRLDVEEGADILMVKPAGAYLDIISAVKRDTRMPLAAYQVSGEYSMIRAAAERGWIDGDRAMMESLVAIARAGADMIITYFALDAAAHLARR</sequence>
<keyword evidence="6 13" id="KW-0456">Lyase</keyword>
<dbReference type="AlphaFoldDB" id="C1AA37"/>
<feature type="binding site" evidence="10">
    <location>
        <position position="274"/>
    </location>
    <ligand>
        <name>5-aminolevulinate</name>
        <dbReference type="ChEBI" id="CHEBI:356416"/>
        <label>2</label>
    </ligand>
</feature>
<feature type="active site" description="Schiff-base intermediate with substrate" evidence="9">
    <location>
        <position position="248"/>
    </location>
</feature>
<dbReference type="InterPro" id="IPR013785">
    <property type="entry name" value="Aldolase_TIM"/>
</dbReference>
<keyword evidence="7 13" id="KW-0627">Porphyrin biosynthesis</keyword>
<feature type="binding site" evidence="10">
    <location>
        <position position="313"/>
    </location>
    <ligand>
        <name>5-aminolevulinate</name>
        <dbReference type="ChEBI" id="CHEBI:356416"/>
        <label>2</label>
    </ligand>
</feature>
<evidence type="ECO:0000256" key="6">
    <source>
        <dbReference type="ARBA" id="ARBA00023239"/>
    </source>
</evidence>
<feature type="binding site" evidence="11">
    <location>
        <position position="129"/>
    </location>
    <ligand>
        <name>Zn(2+)</name>
        <dbReference type="ChEBI" id="CHEBI:29105"/>
        <note>catalytic</note>
    </ligand>
</feature>
<dbReference type="GO" id="GO:0005829">
    <property type="term" value="C:cytosol"/>
    <property type="evidence" value="ECO:0007669"/>
    <property type="project" value="TreeGrafter"/>
</dbReference>
<gene>
    <name evidence="15" type="primary">hemB</name>
    <name evidence="15" type="ordered locus">GAU_2593</name>
</gene>
<dbReference type="Proteomes" id="UP000002209">
    <property type="component" value="Chromosome"/>
</dbReference>
<comment type="catalytic activity">
    <reaction evidence="8 13">
        <text>2 5-aminolevulinate = porphobilinogen + 2 H2O + H(+)</text>
        <dbReference type="Rhea" id="RHEA:24064"/>
        <dbReference type="ChEBI" id="CHEBI:15377"/>
        <dbReference type="ChEBI" id="CHEBI:15378"/>
        <dbReference type="ChEBI" id="CHEBI:58126"/>
        <dbReference type="ChEBI" id="CHEBI:356416"/>
        <dbReference type="EC" id="4.2.1.24"/>
    </reaction>
</comment>
<keyword evidence="11" id="KW-0862">Zinc</keyword>
<evidence type="ECO:0000256" key="14">
    <source>
        <dbReference type="RuleBase" id="RU004161"/>
    </source>
</evidence>
<dbReference type="PROSITE" id="PS00169">
    <property type="entry name" value="D_ALA_DEHYDRATASE"/>
    <property type="match status" value="1"/>
</dbReference>
<accession>C1AA37</accession>
<dbReference type="SUPFAM" id="SSF51569">
    <property type="entry name" value="Aldolase"/>
    <property type="match status" value="1"/>
</dbReference>
<comment type="pathway">
    <text evidence="1">Porphyrin-containing compound metabolism; protoporphyrin-IX biosynthesis; coproporphyrinogen-III from 5-aminolevulinate: step 1/4.</text>
</comment>
<dbReference type="GO" id="GO:0004655">
    <property type="term" value="F:porphobilinogen synthase activity"/>
    <property type="evidence" value="ECO:0007669"/>
    <property type="project" value="UniProtKB-EC"/>
</dbReference>
<dbReference type="SMART" id="SM01004">
    <property type="entry name" value="ALAD"/>
    <property type="match status" value="1"/>
</dbReference>
<dbReference type="PANTHER" id="PTHR11458:SF0">
    <property type="entry name" value="DELTA-AMINOLEVULINIC ACID DEHYDRATASE"/>
    <property type="match status" value="1"/>
</dbReference>
<dbReference type="KEGG" id="gau:GAU_2593"/>
<evidence type="ECO:0000256" key="11">
    <source>
        <dbReference type="PIRSR" id="PIRSR001415-3"/>
    </source>
</evidence>
<dbReference type="InterPro" id="IPR030656">
    <property type="entry name" value="ALAD_AS"/>
</dbReference>
<dbReference type="CDD" id="cd00384">
    <property type="entry name" value="ALAD_PBGS"/>
    <property type="match status" value="1"/>
</dbReference>
<dbReference type="PRINTS" id="PR00144">
    <property type="entry name" value="DALDHYDRTASE"/>
</dbReference>
<dbReference type="PANTHER" id="PTHR11458">
    <property type="entry name" value="DELTA-AMINOLEVULINIC ACID DEHYDRATASE"/>
    <property type="match status" value="1"/>
</dbReference>
<proteinExistence type="inferred from homology"/>
<dbReference type="Pfam" id="PF00490">
    <property type="entry name" value="ALAD"/>
    <property type="match status" value="1"/>
</dbReference>
<dbReference type="EC" id="4.2.1.24" evidence="3 13"/>
<evidence type="ECO:0000256" key="2">
    <source>
        <dbReference type="ARBA" id="ARBA00008055"/>
    </source>
</evidence>
<feature type="binding site" evidence="10">
    <location>
        <position position="205"/>
    </location>
    <ligand>
        <name>5-aminolevulinate</name>
        <dbReference type="ChEBI" id="CHEBI:356416"/>
        <label>1</label>
    </ligand>
</feature>
<name>C1AA37_GEMAT</name>
<feature type="binding site" evidence="12">
    <location>
        <position position="233"/>
    </location>
    <ligand>
        <name>Mg(2+)</name>
        <dbReference type="ChEBI" id="CHEBI:18420"/>
    </ligand>
</feature>
<keyword evidence="12" id="KW-0460">Magnesium</keyword>
<dbReference type="HOGENOM" id="CLU_035731_0_0_0"/>
<dbReference type="PIRSF" id="PIRSF001415">
    <property type="entry name" value="Porphbilin_synth"/>
    <property type="match status" value="1"/>
</dbReference>
<evidence type="ECO:0000256" key="5">
    <source>
        <dbReference type="ARBA" id="ARBA00023133"/>
    </source>
</evidence>
<feature type="binding site" evidence="11">
    <location>
        <position position="119"/>
    </location>
    <ligand>
        <name>Zn(2+)</name>
        <dbReference type="ChEBI" id="CHEBI:29105"/>
        <note>catalytic</note>
    </ligand>
</feature>
<evidence type="ECO:0000256" key="7">
    <source>
        <dbReference type="ARBA" id="ARBA00023244"/>
    </source>
</evidence>
<organism evidence="15 16">
    <name type="scientific">Gemmatimonas aurantiaca (strain DSM 14586 / JCM 11422 / NBRC 100505 / T-27)</name>
    <dbReference type="NCBI Taxonomy" id="379066"/>
    <lineage>
        <taxon>Bacteria</taxon>
        <taxon>Pseudomonadati</taxon>
        <taxon>Gemmatimonadota</taxon>
        <taxon>Gemmatimonadia</taxon>
        <taxon>Gemmatimonadales</taxon>
        <taxon>Gemmatimonadaceae</taxon>
        <taxon>Gemmatimonas</taxon>
    </lineage>
</organism>
<dbReference type="UniPathway" id="UPA00251">
    <property type="reaction ID" value="UER00318"/>
</dbReference>
<keyword evidence="5" id="KW-0350">Heme biosynthesis</keyword>
<evidence type="ECO:0000256" key="1">
    <source>
        <dbReference type="ARBA" id="ARBA00004694"/>
    </source>
</evidence>
<dbReference type="eggNOG" id="COG0113">
    <property type="taxonomic scope" value="Bacteria"/>
</dbReference>
<dbReference type="InterPro" id="IPR001731">
    <property type="entry name" value="ALAD"/>
</dbReference>
<evidence type="ECO:0000256" key="9">
    <source>
        <dbReference type="PIRSR" id="PIRSR001415-1"/>
    </source>
</evidence>
<evidence type="ECO:0000256" key="8">
    <source>
        <dbReference type="ARBA" id="ARBA00047651"/>
    </source>
</evidence>
<evidence type="ECO:0000256" key="10">
    <source>
        <dbReference type="PIRSR" id="PIRSR001415-2"/>
    </source>
</evidence>
<feature type="binding site" evidence="11">
    <location>
        <position position="121"/>
    </location>
    <ligand>
        <name>Zn(2+)</name>
        <dbReference type="ChEBI" id="CHEBI:29105"/>
        <note>catalytic</note>
    </ligand>
</feature>
<evidence type="ECO:0000256" key="4">
    <source>
        <dbReference type="ARBA" id="ARBA00020771"/>
    </source>
</evidence>
<keyword evidence="11" id="KW-0479">Metal-binding</keyword>